<gene>
    <name evidence="3" type="ORF">HBA18_08100</name>
</gene>
<evidence type="ECO:0000313" key="3">
    <source>
        <dbReference type="EMBL" id="QIR06342.1"/>
    </source>
</evidence>
<dbReference type="Proteomes" id="UP000501408">
    <property type="component" value="Chromosome 1"/>
</dbReference>
<dbReference type="PROSITE" id="PS51257">
    <property type="entry name" value="PROKAR_LIPOPROTEIN"/>
    <property type="match status" value="1"/>
</dbReference>
<evidence type="ECO:0000259" key="2">
    <source>
        <dbReference type="Pfam" id="PF13127"/>
    </source>
</evidence>
<protein>
    <submittedName>
        <fullName evidence="3">DUF3955 domain-containing protein</fullName>
    </submittedName>
</protein>
<accession>A0ABX6K466</accession>
<name>A0ABX6K466_SALCS</name>
<dbReference type="EMBL" id="CP050266">
    <property type="protein sequence ID" value="QIR06342.1"/>
    <property type="molecule type" value="Genomic_DNA"/>
</dbReference>
<keyword evidence="1" id="KW-1133">Transmembrane helix</keyword>
<keyword evidence="1" id="KW-0812">Transmembrane</keyword>
<keyword evidence="1" id="KW-0472">Membrane</keyword>
<proteinExistence type="predicted"/>
<dbReference type="InterPro" id="IPR025016">
    <property type="entry name" value="DUF3955"/>
</dbReference>
<keyword evidence="4" id="KW-1185">Reference proteome</keyword>
<reference evidence="3 4" key="1">
    <citation type="submission" date="2020-03" db="EMBL/GenBank/DDBJ databases">
        <title>Genome mining reveals the biosynthetic pathways of PHA and ectoines of the halophilic strain Salinivibrio costicola M318 isolated from fermented shrimp paste.</title>
        <authorList>
            <person name="Doan T.V."/>
            <person name="Tran L.T."/>
            <person name="Trieu T.A."/>
            <person name="Nguyen Q.V."/>
            <person name="Quach T.N."/>
            <person name="Phi T.Q."/>
            <person name="Kumar S."/>
        </authorList>
    </citation>
    <scope>NUCLEOTIDE SEQUENCE [LARGE SCALE GENOMIC DNA]</scope>
    <source>
        <strain evidence="3 4">M318</strain>
    </source>
</reference>
<feature type="domain" description="DUF3955" evidence="2">
    <location>
        <begin position="8"/>
        <end position="60"/>
    </location>
</feature>
<sequence length="77" mass="8648">MLTLLRNFRTSFIFFLLGIGCLLAFNLSTPNIAANGTLQEPFAFIPLAWLFLAVSAVIFAFKMVQTVLIVKRQHLDC</sequence>
<organism evidence="3 4">
    <name type="scientific">Salinivibrio costicola</name>
    <name type="common">Vibrio costicola</name>
    <dbReference type="NCBI Taxonomy" id="51367"/>
    <lineage>
        <taxon>Bacteria</taxon>
        <taxon>Pseudomonadati</taxon>
        <taxon>Pseudomonadota</taxon>
        <taxon>Gammaproteobacteria</taxon>
        <taxon>Vibrionales</taxon>
        <taxon>Vibrionaceae</taxon>
        <taxon>Salinivibrio</taxon>
    </lineage>
</organism>
<dbReference type="RefSeq" id="WP_069587075.1">
    <property type="nucleotide sequence ID" value="NZ_CP050266.1"/>
</dbReference>
<evidence type="ECO:0000313" key="4">
    <source>
        <dbReference type="Proteomes" id="UP000501408"/>
    </source>
</evidence>
<feature type="transmembrane region" description="Helical" evidence="1">
    <location>
        <begin position="43"/>
        <end position="64"/>
    </location>
</feature>
<dbReference type="Pfam" id="PF13127">
    <property type="entry name" value="DUF3955"/>
    <property type="match status" value="1"/>
</dbReference>
<evidence type="ECO:0000256" key="1">
    <source>
        <dbReference type="SAM" id="Phobius"/>
    </source>
</evidence>